<dbReference type="InterPro" id="IPR003796">
    <property type="entry name" value="RNR_NrdR-like"/>
</dbReference>
<dbReference type="EMBL" id="AFGF01000126">
    <property type="protein sequence ID" value="EGO63214.1"/>
    <property type="molecule type" value="Genomic_DNA"/>
</dbReference>
<feature type="domain" description="ATP-cone" evidence="9">
    <location>
        <begin position="49"/>
        <end position="139"/>
    </location>
</feature>
<evidence type="ECO:0000256" key="8">
    <source>
        <dbReference type="HAMAP-Rule" id="MF_00440"/>
    </source>
</evidence>
<keyword evidence="7 8" id="KW-0804">Transcription</keyword>
<dbReference type="PANTHER" id="PTHR30455:SF2">
    <property type="entry name" value="TRANSCRIPTIONAL REPRESSOR NRDR"/>
    <property type="match status" value="1"/>
</dbReference>
<evidence type="ECO:0000256" key="2">
    <source>
        <dbReference type="ARBA" id="ARBA00022741"/>
    </source>
</evidence>
<dbReference type="OrthoDB" id="9807461at2"/>
<protein>
    <recommendedName>
        <fullName evidence="8">Transcriptional repressor NrdR</fullName>
    </recommendedName>
</protein>
<comment type="similarity">
    <text evidence="8">Belongs to the NrdR family.</text>
</comment>
<keyword evidence="8" id="KW-0479">Metal-binding</keyword>
<dbReference type="AlphaFoldDB" id="F7NLA9"/>
<comment type="function">
    <text evidence="8">Negatively regulates transcription of bacterial ribonucleotide reductase nrd genes and operons by binding to NrdR-boxes.</text>
</comment>
<gene>
    <name evidence="8" type="primary">nrdR</name>
    <name evidence="10" type="ORF">ALO_14407</name>
</gene>
<dbReference type="STRING" id="1009370.ALO_14407"/>
<dbReference type="GO" id="GO:0008270">
    <property type="term" value="F:zinc ion binding"/>
    <property type="evidence" value="ECO:0007669"/>
    <property type="project" value="UniProtKB-UniRule"/>
</dbReference>
<dbReference type="NCBIfam" id="TIGR00244">
    <property type="entry name" value="transcriptional regulator NrdR"/>
    <property type="match status" value="1"/>
</dbReference>
<dbReference type="Proteomes" id="UP000003240">
    <property type="component" value="Unassembled WGS sequence"/>
</dbReference>
<evidence type="ECO:0000256" key="3">
    <source>
        <dbReference type="ARBA" id="ARBA00022833"/>
    </source>
</evidence>
<feature type="zinc finger region" evidence="8">
    <location>
        <begin position="3"/>
        <end position="34"/>
    </location>
</feature>
<dbReference type="PANTHER" id="PTHR30455">
    <property type="entry name" value="TRANSCRIPTIONAL REPRESSOR NRDR"/>
    <property type="match status" value="1"/>
</dbReference>
<evidence type="ECO:0000259" key="9">
    <source>
        <dbReference type="PROSITE" id="PS51161"/>
    </source>
</evidence>
<keyword evidence="11" id="KW-1185">Reference proteome</keyword>
<dbReference type="HAMAP" id="MF_00440">
    <property type="entry name" value="NrdR"/>
    <property type="match status" value="1"/>
</dbReference>
<dbReference type="GO" id="GO:0045892">
    <property type="term" value="P:negative regulation of DNA-templated transcription"/>
    <property type="evidence" value="ECO:0007669"/>
    <property type="project" value="UniProtKB-UniRule"/>
</dbReference>
<keyword evidence="2 8" id="KW-0547">Nucleotide-binding</keyword>
<dbReference type="InterPro" id="IPR005144">
    <property type="entry name" value="ATP-cone_dom"/>
</dbReference>
<dbReference type="Pfam" id="PF22811">
    <property type="entry name" value="Zn_ribbon_NrdR"/>
    <property type="match status" value="1"/>
</dbReference>
<dbReference type="RefSeq" id="WP_004573455.1">
    <property type="nucleotide sequence ID" value="NZ_AFGF01000126.1"/>
</dbReference>
<dbReference type="GO" id="GO:0005524">
    <property type="term" value="F:ATP binding"/>
    <property type="evidence" value="ECO:0007669"/>
    <property type="project" value="UniProtKB-UniRule"/>
</dbReference>
<keyword evidence="6 8" id="KW-0238">DNA-binding</keyword>
<dbReference type="Pfam" id="PF03477">
    <property type="entry name" value="ATP-cone"/>
    <property type="match status" value="1"/>
</dbReference>
<keyword evidence="4 8" id="KW-0067">ATP-binding</keyword>
<keyword evidence="5 8" id="KW-0805">Transcription regulation</keyword>
<proteinExistence type="inferred from homology"/>
<accession>F7NLA9</accession>
<dbReference type="eggNOG" id="COG1327">
    <property type="taxonomic scope" value="Bacteria"/>
</dbReference>
<keyword evidence="8" id="KW-0863">Zinc-finger</keyword>
<dbReference type="InterPro" id="IPR055173">
    <property type="entry name" value="NrdR-like_N"/>
</dbReference>
<reference evidence="10 11" key="1">
    <citation type="journal article" date="2011" name="EMBO J.">
        <title>Structural diversity of bacterial flagellar motors.</title>
        <authorList>
            <person name="Chen S."/>
            <person name="Beeby M."/>
            <person name="Murphy G.E."/>
            <person name="Leadbetter J.R."/>
            <person name="Hendrixson D.R."/>
            <person name="Briegel A."/>
            <person name="Li Z."/>
            <person name="Shi J."/>
            <person name="Tocheva E.I."/>
            <person name="Muller A."/>
            <person name="Dobro M.J."/>
            <person name="Jensen G.J."/>
        </authorList>
    </citation>
    <scope>NUCLEOTIDE SEQUENCE [LARGE SCALE GENOMIC DNA]</scope>
    <source>
        <strain evidence="10 11">DSM 6540</strain>
    </source>
</reference>
<comment type="cofactor">
    <cofactor evidence="8">
        <name>Zn(2+)</name>
        <dbReference type="ChEBI" id="CHEBI:29105"/>
    </cofactor>
    <text evidence="8">Binds 1 zinc ion.</text>
</comment>
<evidence type="ECO:0000256" key="7">
    <source>
        <dbReference type="ARBA" id="ARBA00023163"/>
    </source>
</evidence>
<evidence type="ECO:0000256" key="5">
    <source>
        <dbReference type="ARBA" id="ARBA00023015"/>
    </source>
</evidence>
<dbReference type="GO" id="GO:0003677">
    <property type="term" value="F:DNA binding"/>
    <property type="evidence" value="ECO:0007669"/>
    <property type="project" value="UniProtKB-KW"/>
</dbReference>
<organism evidence="10 11">
    <name type="scientific">Acetonema longum DSM 6540</name>
    <dbReference type="NCBI Taxonomy" id="1009370"/>
    <lineage>
        <taxon>Bacteria</taxon>
        <taxon>Bacillati</taxon>
        <taxon>Bacillota</taxon>
        <taxon>Negativicutes</taxon>
        <taxon>Acetonemataceae</taxon>
        <taxon>Acetonema</taxon>
    </lineage>
</organism>
<keyword evidence="1 8" id="KW-0678">Repressor</keyword>
<evidence type="ECO:0000256" key="4">
    <source>
        <dbReference type="ARBA" id="ARBA00022840"/>
    </source>
</evidence>
<comment type="caution">
    <text evidence="10">The sequence shown here is derived from an EMBL/GenBank/DDBJ whole genome shotgun (WGS) entry which is preliminary data.</text>
</comment>
<name>F7NLA9_9FIRM</name>
<evidence type="ECO:0000256" key="1">
    <source>
        <dbReference type="ARBA" id="ARBA00022491"/>
    </source>
</evidence>
<evidence type="ECO:0000313" key="11">
    <source>
        <dbReference type="Proteomes" id="UP000003240"/>
    </source>
</evidence>
<evidence type="ECO:0000313" key="10">
    <source>
        <dbReference type="EMBL" id="EGO63214.1"/>
    </source>
</evidence>
<evidence type="ECO:0000256" key="6">
    <source>
        <dbReference type="ARBA" id="ARBA00023125"/>
    </source>
</evidence>
<sequence>MRCPYCHFAESKVVDSRAANEGNSIRRRRECIQCARRFTTYEVVEEIPLMVIKKDGRRELFDRAKLLNGLLKSCEKRPVPMSTLESLADTIEKDMRNTMEHEISTRKIGELVMERLKEVDQVAYVRFASVYRQFADINNFMQELETLMKASK</sequence>
<keyword evidence="3 8" id="KW-0862">Zinc</keyword>
<dbReference type="PROSITE" id="PS51161">
    <property type="entry name" value="ATP_CONE"/>
    <property type="match status" value="1"/>
</dbReference>